<gene>
    <name evidence="7 10" type="primary">rplI</name>
    <name evidence="9" type="ORF">C0Z10_12795</name>
    <name evidence="10" type="ORF">NCTC13652_01419</name>
</gene>
<evidence type="ECO:0000256" key="6">
    <source>
        <dbReference type="ARBA" id="ARBA00035292"/>
    </source>
</evidence>
<dbReference type="SUPFAM" id="SSF55658">
    <property type="entry name" value="L9 N-domain-like"/>
    <property type="match status" value="1"/>
</dbReference>
<dbReference type="HAMAP" id="MF_00503">
    <property type="entry name" value="Ribosomal_bL9"/>
    <property type="match status" value="1"/>
</dbReference>
<comment type="function">
    <text evidence="7">Binds to the 23S rRNA.</text>
</comment>
<dbReference type="GeneID" id="82884268"/>
<keyword evidence="5 7" id="KW-0687">Ribonucleoprotein</keyword>
<reference evidence="12" key="1">
    <citation type="submission" date="2017-12" db="EMBL/GenBank/DDBJ databases">
        <title>Whole genome sequencing of Acidipropionibacterium jensenii strains JS279 and JS280.</title>
        <authorList>
            <person name="Deptula P."/>
            <person name="Laine P."/>
            <person name="Smolander O.-P."/>
            <person name="Paulin L."/>
            <person name="Auvinen P."/>
            <person name="Varmanen P."/>
        </authorList>
    </citation>
    <scope>NUCLEOTIDE SEQUENCE [LARGE SCALE GENOMIC DNA]</scope>
    <source>
        <strain evidence="12">JS280</strain>
    </source>
</reference>
<evidence type="ECO:0000259" key="8">
    <source>
        <dbReference type="PROSITE" id="PS00651"/>
    </source>
</evidence>
<dbReference type="GO" id="GO:0005840">
    <property type="term" value="C:ribosome"/>
    <property type="evidence" value="ECO:0007669"/>
    <property type="project" value="UniProtKB-KW"/>
</dbReference>
<dbReference type="Gene3D" id="3.40.5.10">
    <property type="entry name" value="Ribosomal protein L9, N-terminal domain"/>
    <property type="match status" value="1"/>
</dbReference>
<dbReference type="PROSITE" id="PS00651">
    <property type="entry name" value="RIBOSOMAL_L9"/>
    <property type="match status" value="1"/>
</dbReference>
<evidence type="ECO:0000313" key="12">
    <source>
        <dbReference type="Proteomes" id="UP000285875"/>
    </source>
</evidence>
<dbReference type="InterPro" id="IPR020070">
    <property type="entry name" value="Ribosomal_bL9_N"/>
</dbReference>
<dbReference type="SUPFAM" id="SSF55653">
    <property type="entry name" value="Ribosomal protein L9 C-domain"/>
    <property type="match status" value="1"/>
</dbReference>
<evidence type="ECO:0000313" key="10">
    <source>
        <dbReference type="EMBL" id="VEI03219.1"/>
    </source>
</evidence>
<dbReference type="InterPro" id="IPR036935">
    <property type="entry name" value="Ribosomal_bL9_N_sf"/>
</dbReference>
<dbReference type="InterPro" id="IPR020594">
    <property type="entry name" value="Ribosomal_bL9_bac/chp"/>
</dbReference>
<dbReference type="RefSeq" id="WP_028703647.1">
    <property type="nucleotide sequence ID" value="NZ_CP025570.1"/>
</dbReference>
<dbReference type="GO" id="GO:0003735">
    <property type="term" value="F:structural constituent of ribosome"/>
    <property type="evidence" value="ECO:0007669"/>
    <property type="project" value="InterPro"/>
</dbReference>
<dbReference type="Proteomes" id="UP000285875">
    <property type="component" value="Chromosome"/>
</dbReference>
<evidence type="ECO:0000313" key="9">
    <source>
        <dbReference type="EMBL" id="AZZ40469.1"/>
    </source>
</evidence>
<dbReference type="InterPro" id="IPR009027">
    <property type="entry name" value="Ribosomal_bL9/RNase_H1_N"/>
</dbReference>
<organism evidence="10 11">
    <name type="scientific">Acidipropionibacterium jensenii</name>
    <dbReference type="NCBI Taxonomy" id="1749"/>
    <lineage>
        <taxon>Bacteria</taxon>
        <taxon>Bacillati</taxon>
        <taxon>Actinomycetota</taxon>
        <taxon>Actinomycetes</taxon>
        <taxon>Propionibacteriales</taxon>
        <taxon>Propionibacteriaceae</taxon>
        <taxon>Acidipropionibacterium</taxon>
    </lineage>
</organism>
<evidence type="ECO:0000256" key="3">
    <source>
        <dbReference type="ARBA" id="ARBA00022884"/>
    </source>
</evidence>
<dbReference type="Pfam" id="PF03948">
    <property type="entry name" value="Ribosomal_L9_C"/>
    <property type="match status" value="1"/>
</dbReference>
<accession>A0A3S4YP54</accession>
<reference evidence="10 11" key="2">
    <citation type="submission" date="2018-12" db="EMBL/GenBank/DDBJ databases">
        <authorList>
            <consortium name="Pathogen Informatics"/>
        </authorList>
    </citation>
    <scope>NUCLEOTIDE SEQUENCE [LARGE SCALE GENOMIC DNA]</scope>
    <source>
        <strain evidence="10 11">NCTC13652</strain>
    </source>
</reference>
<keyword evidence="4 7" id="KW-0689">Ribosomal protein</keyword>
<dbReference type="GO" id="GO:1990904">
    <property type="term" value="C:ribonucleoprotein complex"/>
    <property type="evidence" value="ECO:0007669"/>
    <property type="project" value="UniProtKB-KW"/>
</dbReference>
<dbReference type="PANTHER" id="PTHR21368">
    <property type="entry name" value="50S RIBOSOMAL PROTEIN L9"/>
    <property type="match status" value="1"/>
</dbReference>
<dbReference type="Gene3D" id="3.10.430.100">
    <property type="entry name" value="Ribosomal protein L9, C-terminal domain"/>
    <property type="match status" value="1"/>
</dbReference>
<sequence>MKLILTAPVPKLGEPGDIVVVKDGYGRNYLLPHRFAIRWTRGAETQIGQIKRARDAKEIKTREQAEEVRGQLEDFKVQIPVQAGDTGRLFGAVTPADIVLAVKRAGGPALDKRSIEIDKPIKTIGTHSVGVKLHEAVKGHVAVETVAK</sequence>
<reference evidence="9" key="3">
    <citation type="journal article" date="2019" name="Microorganisms">
        <title>Red-Brown Pigmentation of Acidipropionibacterium jensenii Is Tied to Haemolytic Activity and cyl-Like Gene Cluster.</title>
        <authorList>
            <person name="Deptula P."/>
            <person name="Loivamaa I."/>
            <person name="Smolander O.P."/>
            <person name="Laine P."/>
            <person name="Roberts R.J."/>
            <person name="Piironen V."/>
            <person name="Paulin L."/>
            <person name="Savijoki K."/>
            <person name="Auvinen P."/>
            <person name="Varmanen P."/>
        </authorList>
    </citation>
    <scope>NUCLEOTIDE SEQUENCE</scope>
    <source>
        <strain evidence="9">JS280</strain>
    </source>
</reference>
<dbReference type="InterPro" id="IPR036791">
    <property type="entry name" value="Ribosomal_bL9_C_sf"/>
</dbReference>
<evidence type="ECO:0000313" key="11">
    <source>
        <dbReference type="Proteomes" id="UP000277858"/>
    </source>
</evidence>
<proteinExistence type="inferred from homology"/>
<name>A0A3S4YP54_9ACTN</name>
<dbReference type="InterPro" id="IPR000244">
    <property type="entry name" value="Ribosomal_bL9"/>
</dbReference>
<dbReference type="GO" id="GO:0019843">
    <property type="term" value="F:rRNA binding"/>
    <property type="evidence" value="ECO:0007669"/>
    <property type="project" value="UniProtKB-UniRule"/>
</dbReference>
<dbReference type="AlphaFoldDB" id="A0A3S4YP54"/>
<feature type="domain" description="Ribosomal protein L9" evidence="8">
    <location>
        <begin position="13"/>
        <end position="40"/>
    </location>
</feature>
<dbReference type="OrthoDB" id="9788336at2"/>
<dbReference type="EMBL" id="CP025570">
    <property type="protein sequence ID" value="AZZ40469.1"/>
    <property type="molecule type" value="Genomic_DNA"/>
</dbReference>
<dbReference type="STRING" id="1122997.GCA_000425285_02302"/>
<dbReference type="GO" id="GO:0006412">
    <property type="term" value="P:translation"/>
    <property type="evidence" value="ECO:0007669"/>
    <property type="project" value="UniProtKB-UniRule"/>
</dbReference>
<dbReference type="InterPro" id="IPR020069">
    <property type="entry name" value="Ribosomal_bL9_C"/>
</dbReference>
<dbReference type="FunFam" id="3.40.5.10:FF:000003">
    <property type="entry name" value="50S ribosomal protein L9"/>
    <property type="match status" value="1"/>
</dbReference>
<dbReference type="NCBIfam" id="TIGR00158">
    <property type="entry name" value="L9"/>
    <property type="match status" value="1"/>
</dbReference>
<evidence type="ECO:0000256" key="2">
    <source>
        <dbReference type="ARBA" id="ARBA00022730"/>
    </source>
</evidence>
<protein>
    <recommendedName>
        <fullName evidence="6 7">Large ribosomal subunit protein bL9</fullName>
    </recommendedName>
</protein>
<evidence type="ECO:0000256" key="1">
    <source>
        <dbReference type="ARBA" id="ARBA00010605"/>
    </source>
</evidence>
<comment type="similarity">
    <text evidence="1 7">Belongs to the bacterial ribosomal protein bL9 family.</text>
</comment>
<keyword evidence="3 7" id="KW-0694">RNA-binding</keyword>
<evidence type="ECO:0000256" key="5">
    <source>
        <dbReference type="ARBA" id="ARBA00023274"/>
    </source>
</evidence>
<dbReference type="Pfam" id="PF01281">
    <property type="entry name" value="Ribosomal_L9_N"/>
    <property type="match status" value="1"/>
</dbReference>
<dbReference type="KEGG" id="aji:C0Z10_12795"/>
<evidence type="ECO:0000256" key="4">
    <source>
        <dbReference type="ARBA" id="ARBA00022980"/>
    </source>
</evidence>
<keyword evidence="11" id="KW-1185">Reference proteome</keyword>
<dbReference type="Proteomes" id="UP000277858">
    <property type="component" value="Chromosome"/>
</dbReference>
<keyword evidence="2 7" id="KW-0699">rRNA-binding</keyword>
<evidence type="ECO:0000256" key="7">
    <source>
        <dbReference type="HAMAP-Rule" id="MF_00503"/>
    </source>
</evidence>
<dbReference type="EMBL" id="LR134473">
    <property type="protein sequence ID" value="VEI03219.1"/>
    <property type="molecule type" value="Genomic_DNA"/>
</dbReference>